<proteinExistence type="predicted"/>
<evidence type="ECO:0008006" key="3">
    <source>
        <dbReference type="Google" id="ProtNLM"/>
    </source>
</evidence>
<dbReference type="AlphaFoldDB" id="A0A1H1Q3S0"/>
<dbReference type="STRING" id="642780.SAMN04488570_1311"/>
<dbReference type="Proteomes" id="UP000198859">
    <property type="component" value="Chromosome I"/>
</dbReference>
<dbReference type="EMBL" id="LT629757">
    <property type="protein sequence ID" value="SDS18148.1"/>
    <property type="molecule type" value="Genomic_DNA"/>
</dbReference>
<keyword evidence="2" id="KW-1185">Reference proteome</keyword>
<evidence type="ECO:0000313" key="2">
    <source>
        <dbReference type="Proteomes" id="UP000198859"/>
    </source>
</evidence>
<reference evidence="2" key="1">
    <citation type="submission" date="2016-10" db="EMBL/GenBank/DDBJ databases">
        <authorList>
            <person name="Varghese N."/>
            <person name="Submissions S."/>
        </authorList>
    </citation>
    <scope>NUCLEOTIDE SEQUENCE [LARGE SCALE GENOMIC DNA]</scope>
    <source>
        <strain evidence="2">DSM 22127</strain>
    </source>
</reference>
<accession>A0A1H1Q3S0</accession>
<name>A0A1H1Q3S0_9ACTN</name>
<protein>
    <recommendedName>
        <fullName evidence="3">DUF559 domain-containing protein</fullName>
    </recommendedName>
</protein>
<organism evidence="1 2">
    <name type="scientific">Nocardioides scoriae</name>
    <dbReference type="NCBI Taxonomy" id="642780"/>
    <lineage>
        <taxon>Bacteria</taxon>
        <taxon>Bacillati</taxon>
        <taxon>Actinomycetota</taxon>
        <taxon>Actinomycetes</taxon>
        <taxon>Propionibacteriales</taxon>
        <taxon>Nocardioidaceae</taxon>
        <taxon>Nocardioides</taxon>
    </lineage>
</organism>
<evidence type="ECO:0000313" key="1">
    <source>
        <dbReference type="EMBL" id="SDS18148.1"/>
    </source>
</evidence>
<dbReference type="RefSeq" id="WP_172833878.1">
    <property type="nucleotide sequence ID" value="NZ_LT629757.1"/>
</dbReference>
<sequence length="320" mass="34616">MPHRWEPTAPWPTDLVRPVAVDPLGVAGPTRREAAGPYWVRTSTARYVPADTDRTRAEQRVLEQAERLPPAGAVTGWAACRVHGAAFFDGLADDGRTRLPVPLAVGPSGRLRGDPGATAVHHVLLPSDRAHLHGIATVVPVRAAYDAVRLAAGPRGAVVALDMALAAGLTTLEQLAAYADQQPRDRRTVLRAAGFATPHSRSPRESRLRLAWLLDARLPAPLVNPTIRDRAGRFLGIADLLDPVAGLVAEYDGADHRTSRRQAADLGREDRLRRVGLEVARFSGPDLADRALVVRRLLEARARCRFDGDLDRAWVAIAAS</sequence>
<gene>
    <name evidence="1" type="ORF">SAMN04488570_1311</name>
</gene>